<evidence type="ECO:0000259" key="7">
    <source>
        <dbReference type="Pfam" id="PF00892"/>
    </source>
</evidence>
<feature type="transmembrane region" description="Helical" evidence="6">
    <location>
        <begin position="215"/>
        <end position="234"/>
    </location>
</feature>
<proteinExistence type="inferred from homology"/>
<feature type="transmembrane region" description="Helical" evidence="6">
    <location>
        <begin position="270"/>
        <end position="287"/>
    </location>
</feature>
<dbReference type="Proteomes" id="UP001426770">
    <property type="component" value="Unassembled WGS sequence"/>
</dbReference>
<feature type="transmembrane region" description="Helical" evidence="6">
    <location>
        <begin position="68"/>
        <end position="89"/>
    </location>
</feature>
<feature type="domain" description="EamA" evidence="7">
    <location>
        <begin position="156"/>
        <end position="279"/>
    </location>
</feature>
<name>A0ABP9WIN1_9MICO</name>
<evidence type="ECO:0000256" key="2">
    <source>
        <dbReference type="ARBA" id="ARBA00007362"/>
    </source>
</evidence>
<protein>
    <recommendedName>
        <fullName evidence="7">EamA domain-containing protein</fullName>
    </recommendedName>
</protein>
<feature type="transmembrane region" description="Helical" evidence="6">
    <location>
        <begin position="241"/>
        <end position="264"/>
    </location>
</feature>
<gene>
    <name evidence="8" type="ORF">Lsed01_02160</name>
</gene>
<dbReference type="InterPro" id="IPR000620">
    <property type="entry name" value="EamA_dom"/>
</dbReference>
<feature type="transmembrane region" description="Helical" evidence="6">
    <location>
        <begin position="151"/>
        <end position="174"/>
    </location>
</feature>
<feature type="domain" description="EamA" evidence="7">
    <location>
        <begin position="8"/>
        <end position="140"/>
    </location>
</feature>
<organism evidence="8 9">
    <name type="scientific">Demequina sediminis</name>
    <dbReference type="NCBI Taxonomy" id="1930058"/>
    <lineage>
        <taxon>Bacteria</taxon>
        <taxon>Bacillati</taxon>
        <taxon>Actinomycetota</taxon>
        <taxon>Actinomycetes</taxon>
        <taxon>Micrococcales</taxon>
        <taxon>Demequinaceae</taxon>
        <taxon>Demequina</taxon>
    </lineage>
</organism>
<feature type="transmembrane region" description="Helical" evidence="6">
    <location>
        <begin position="37"/>
        <end position="56"/>
    </location>
</feature>
<feature type="transmembrane region" description="Helical" evidence="6">
    <location>
        <begin position="95"/>
        <end position="115"/>
    </location>
</feature>
<reference evidence="8 9" key="1">
    <citation type="submission" date="2024-02" db="EMBL/GenBank/DDBJ databases">
        <title>Lysinimicrobium sediminis NBRC 112286.</title>
        <authorList>
            <person name="Ichikawa N."/>
            <person name="Katano-Makiyama Y."/>
            <person name="Hidaka K."/>
        </authorList>
    </citation>
    <scope>NUCLEOTIDE SEQUENCE [LARGE SCALE GENOMIC DNA]</scope>
    <source>
        <strain evidence="8 9">NBRC 112286</strain>
    </source>
</reference>
<comment type="similarity">
    <text evidence="2">Belongs to the EamA transporter family.</text>
</comment>
<comment type="subcellular location">
    <subcellularLocation>
        <location evidence="1">Membrane</location>
        <topology evidence="1">Multi-pass membrane protein</topology>
    </subcellularLocation>
</comment>
<evidence type="ECO:0000256" key="3">
    <source>
        <dbReference type="ARBA" id="ARBA00022692"/>
    </source>
</evidence>
<keyword evidence="5 6" id="KW-0472">Membrane</keyword>
<accession>A0ABP9WIN1</accession>
<keyword evidence="3 6" id="KW-0812">Transmembrane</keyword>
<dbReference type="Pfam" id="PF00892">
    <property type="entry name" value="EamA"/>
    <property type="match status" value="2"/>
</dbReference>
<sequence>MRPRHFSFVVLAATLWGTGGALGHALARDSAVPSVAVAMWRILLAGLVLAAVLQVLGRLRLRAVTPAMWRRAAVMAVFLAVFQAAYFAAVDRAGVGLATMVTIGSSPLAVAAFDVVVRRHRPSARTVAALALALAGLVALTGGAAEAGGGSHAIAGVGLALVAGGAFAGVSIVASAAVPEWGGARLTAVAFTGGGLTLLPLALATGWGVPSSTTGWVLVGALAVIATAIPHALFNAGLATVPAVIATIVALLEPLVAAVIGVVAFSESLGPWQIVGALALGSPVVVLRPQRDAPVPLA</sequence>
<dbReference type="PANTHER" id="PTHR32322:SF2">
    <property type="entry name" value="EAMA DOMAIN-CONTAINING PROTEIN"/>
    <property type="match status" value="1"/>
</dbReference>
<evidence type="ECO:0000256" key="4">
    <source>
        <dbReference type="ARBA" id="ARBA00022989"/>
    </source>
</evidence>
<feature type="transmembrane region" description="Helical" evidence="6">
    <location>
        <begin position="186"/>
        <end position="209"/>
    </location>
</feature>
<evidence type="ECO:0000256" key="1">
    <source>
        <dbReference type="ARBA" id="ARBA00004141"/>
    </source>
</evidence>
<evidence type="ECO:0000256" key="5">
    <source>
        <dbReference type="ARBA" id="ARBA00023136"/>
    </source>
</evidence>
<dbReference type="SUPFAM" id="SSF103481">
    <property type="entry name" value="Multidrug resistance efflux transporter EmrE"/>
    <property type="match status" value="2"/>
</dbReference>
<evidence type="ECO:0000313" key="9">
    <source>
        <dbReference type="Proteomes" id="UP001426770"/>
    </source>
</evidence>
<dbReference type="EMBL" id="BAABRR010000012">
    <property type="protein sequence ID" value="GAA5519707.1"/>
    <property type="molecule type" value="Genomic_DNA"/>
</dbReference>
<evidence type="ECO:0000313" key="8">
    <source>
        <dbReference type="EMBL" id="GAA5519707.1"/>
    </source>
</evidence>
<keyword evidence="9" id="KW-1185">Reference proteome</keyword>
<dbReference type="InterPro" id="IPR037185">
    <property type="entry name" value="EmrE-like"/>
</dbReference>
<comment type="caution">
    <text evidence="8">The sequence shown here is derived from an EMBL/GenBank/DDBJ whole genome shotgun (WGS) entry which is preliminary data.</text>
</comment>
<dbReference type="InterPro" id="IPR050638">
    <property type="entry name" value="AA-Vitamin_Transporters"/>
</dbReference>
<feature type="transmembrane region" description="Helical" evidence="6">
    <location>
        <begin position="127"/>
        <end position="145"/>
    </location>
</feature>
<dbReference type="RefSeq" id="WP_286215229.1">
    <property type="nucleotide sequence ID" value="NZ_AP027736.1"/>
</dbReference>
<keyword evidence="4 6" id="KW-1133">Transmembrane helix</keyword>
<evidence type="ECO:0000256" key="6">
    <source>
        <dbReference type="SAM" id="Phobius"/>
    </source>
</evidence>
<dbReference type="PANTHER" id="PTHR32322">
    <property type="entry name" value="INNER MEMBRANE TRANSPORTER"/>
    <property type="match status" value="1"/>
</dbReference>